<keyword evidence="2" id="KW-0812">Transmembrane</keyword>
<keyword evidence="2" id="KW-0472">Membrane</keyword>
<dbReference type="RefSeq" id="WP_271178677.1">
    <property type="nucleotide sequence ID" value="NZ_BAAAJO010000003.1"/>
</dbReference>
<evidence type="ECO:0000256" key="2">
    <source>
        <dbReference type="SAM" id="Phobius"/>
    </source>
</evidence>
<gene>
    <name evidence="3" type="ORF">GCM10017584_36570</name>
</gene>
<evidence type="ECO:0000313" key="3">
    <source>
        <dbReference type="EMBL" id="GLJ78083.1"/>
    </source>
</evidence>
<organism evidence="3 4">
    <name type="scientific">Leifsonia poae</name>
    <dbReference type="NCBI Taxonomy" id="110933"/>
    <lineage>
        <taxon>Bacteria</taxon>
        <taxon>Bacillati</taxon>
        <taxon>Actinomycetota</taxon>
        <taxon>Actinomycetes</taxon>
        <taxon>Micrococcales</taxon>
        <taxon>Microbacteriaceae</taxon>
        <taxon>Leifsonia</taxon>
    </lineage>
</organism>
<feature type="coiled-coil region" evidence="1">
    <location>
        <begin position="39"/>
        <end position="89"/>
    </location>
</feature>
<comment type="caution">
    <text evidence="3">The sequence shown here is derived from an EMBL/GenBank/DDBJ whole genome shotgun (WGS) entry which is preliminary data.</text>
</comment>
<evidence type="ECO:0000313" key="4">
    <source>
        <dbReference type="Proteomes" id="UP001142372"/>
    </source>
</evidence>
<keyword evidence="2" id="KW-1133">Transmembrane helix</keyword>
<protein>
    <submittedName>
        <fullName evidence="3">Uncharacterized protein</fullName>
    </submittedName>
</protein>
<dbReference type="EMBL" id="BSEN01000015">
    <property type="protein sequence ID" value="GLJ78083.1"/>
    <property type="molecule type" value="Genomic_DNA"/>
</dbReference>
<dbReference type="AlphaFoldDB" id="A0A9W6HE30"/>
<accession>A0A9W6HE30</accession>
<keyword evidence="4" id="KW-1185">Reference proteome</keyword>
<keyword evidence="1" id="KW-0175">Coiled coil</keyword>
<name>A0A9W6HE30_9MICO</name>
<sequence>MPWWSWIVIWVVLVLALLGMLAFFAVRLFRKLMAAAAEVSALADKAQILSQRAEELREAPFRAAVFQDAEELREAREQAIAERSVARQARRDARVRRGKLLVNADPTPYTYLTKRT</sequence>
<proteinExistence type="predicted"/>
<reference evidence="3" key="1">
    <citation type="journal article" date="2014" name="Int. J. Syst. Evol. Microbiol.">
        <title>Complete genome sequence of Corynebacterium casei LMG S-19264T (=DSM 44701T), isolated from a smear-ripened cheese.</title>
        <authorList>
            <consortium name="US DOE Joint Genome Institute (JGI-PGF)"/>
            <person name="Walter F."/>
            <person name="Albersmeier A."/>
            <person name="Kalinowski J."/>
            <person name="Ruckert C."/>
        </authorList>
    </citation>
    <scope>NUCLEOTIDE SEQUENCE</scope>
    <source>
        <strain evidence="3">VKM Ac-1401</strain>
    </source>
</reference>
<evidence type="ECO:0000256" key="1">
    <source>
        <dbReference type="SAM" id="Coils"/>
    </source>
</evidence>
<dbReference type="Proteomes" id="UP001142372">
    <property type="component" value="Unassembled WGS sequence"/>
</dbReference>
<feature type="transmembrane region" description="Helical" evidence="2">
    <location>
        <begin position="6"/>
        <end position="26"/>
    </location>
</feature>
<reference evidence="3" key="2">
    <citation type="submission" date="2023-01" db="EMBL/GenBank/DDBJ databases">
        <authorList>
            <person name="Sun Q."/>
            <person name="Evtushenko L."/>
        </authorList>
    </citation>
    <scope>NUCLEOTIDE SEQUENCE</scope>
    <source>
        <strain evidence="3">VKM Ac-1401</strain>
    </source>
</reference>